<keyword evidence="4" id="KW-1185">Reference proteome</keyword>
<feature type="compositionally biased region" description="Low complexity" evidence="1">
    <location>
        <begin position="478"/>
        <end position="525"/>
    </location>
</feature>
<feature type="compositionally biased region" description="Pro residues" evidence="1">
    <location>
        <begin position="956"/>
        <end position="966"/>
    </location>
</feature>
<evidence type="ECO:0000259" key="2">
    <source>
        <dbReference type="Pfam" id="PF05157"/>
    </source>
</evidence>
<dbReference type="RefSeq" id="WP_193429151.1">
    <property type="nucleotide sequence ID" value="NZ_JAAIYO010000010.1"/>
</dbReference>
<feature type="region of interest" description="Disordered" evidence="1">
    <location>
        <begin position="293"/>
        <end position="640"/>
    </location>
</feature>
<feature type="compositionally biased region" description="Low complexity" evidence="1">
    <location>
        <begin position="535"/>
        <end position="559"/>
    </location>
</feature>
<dbReference type="Proteomes" id="UP001516472">
    <property type="component" value="Unassembled WGS sequence"/>
</dbReference>
<feature type="compositionally biased region" description="Polar residues" evidence="1">
    <location>
        <begin position="1075"/>
        <end position="1094"/>
    </location>
</feature>
<feature type="region of interest" description="Disordered" evidence="1">
    <location>
        <begin position="955"/>
        <end position="1196"/>
    </location>
</feature>
<feature type="compositionally biased region" description="Pro residues" evidence="1">
    <location>
        <begin position="313"/>
        <end position="326"/>
    </location>
</feature>
<feature type="region of interest" description="Disordered" evidence="1">
    <location>
        <begin position="692"/>
        <end position="712"/>
    </location>
</feature>
<dbReference type="Gene3D" id="3.30.300.160">
    <property type="entry name" value="Type II secretion system, protein E, N-terminal domain"/>
    <property type="match status" value="1"/>
</dbReference>
<reference evidence="3 4" key="1">
    <citation type="submission" date="2020-02" db="EMBL/GenBank/DDBJ databases">
        <authorList>
            <person name="Babadi Z.K."/>
            <person name="Risdian C."/>
            <person name="Ebrahimipour G.H."/>
            <person name="Wink J."/>
        </authorList>
    </citation>
    <scope>NUCLEOTIDE SEQUENCE [LARGE SCALE GENOMIC DNA]</scope>
    <source>
        <strain evidence="3 4">ZKHCc1 1396</strain>
    </source>
</reference>
<name>A0ABR9PVJ3_9BACT</name>
<feature type="compositionally biased region" description="Low complexity" evidence="1">
    <location>
        <begin position="327"/>
        <end position="345"/>
    </location>
</feature>
<dbReference type="InterPro" id="IPR007831">
    <property type="entry name" value="T2SS_GspE_N"/>
</dbReference>
<feature type="compositionally biased region" description="Pro residues" evidence="1">
    <location>
        <begin position="462"/>
        <end position="477"/>
    </location>
</feature>
<dbReference type="PRINTS" id="PR01217">
    <property type="entry name" value="PRICHEXTENSN"/>
</dbReference>
<feature type="compositionally biased region" description="Low complexity" evidence="1">
    <location>
        <begin position="973"/>
        <end position="997"/>
    </location>
</feature>
<feature type="compositionally biased region" description="Low complexity" evidence="1">
    <location>
        <begin position="566"/>
        <end position="596"/>
    </location>
</feature>
<dbReference type="InterPro" id="IPR037257">
    <property type="entry name" value="T2SS_E_N_sf"/>
</dbReference>
<feature type="compositionally biased region" description="Low complexity" evidence="1">
    <location>
        <begin position="739"/>
        <end position="752"/>
    </location>
</feature>
<feature type="compositionally biased region" description="Low complexity" evidence="1">
    <location>
        <begin position="1116"/>
        <end position="1129"/>
    </location>
</feature>
<feature type="domain" description="Type II secretion system protein GspE N-terminal" evidence="2">
    <location>
        <begin position="66"/>
        <end position="144"/>
    </location>
</feature>
<dbReference type="SUPFAM" id="SSF160246">
    <property type="entry name" value="EspE N-terminal domain-like"/>
    <property type="match status" value="1"/>
</dbReference>
<accession>A0ABR9PVJ3</accession>
<proteinExistence type="predicted"/>
<dbReference type="Pfam" id="PF05157">
    <property type="entry name" value="MshEN"/>
    <property type="match status" value="1"/>
</dbReference>
<evidence type="ECO:0000256" key="1">
    <source>
        <dbReference type="SAM" id="MobiDB-lite"/>
    </source>
</evidence>
<dbReference type="EMBL" id="JAAIYO010000010">
    <property type="protein sequence ID" value="MBE4751952.1"/>
    <property type="molecule type" value="Genomic_DNA"/>
</dbReference>
<feature type="region of interest" description="Disordered" evidence="1">
    <location>
        <begin position="733"/>
        <end position="752"/>
    </location>
</feature>
<comment type="caution">
    <text evidence="3">The sequence shown here is derived from an EMBL/GenBank/DDBJ whole genome shotgun (WGS) entry which is preliminary data.</text>
</comment>
<gene>
    <name evidence="3" type="ORF">G4177_27675</name>
</gene>
<sequence>MADKLGITLVRKGLLTQAQLDQGLGVQLIHGGRLGTRLVELGFLDIETVGMVLGELTHFPVAMEADFDAVTEATLKLLTADQAEKHQAFPLAVEGRRLKVAMANPLELQTTDALGFITGMRIVPYVTPELRLFQYQARHYGIDRPHRALPAPAPVPIRRSVSVATVPLPPMPAPAAAAAPVRPEPQLPAMFGGLAPGQFLSDDSDDSAAEDAVPEIASASGLSFDSPEEEELPQIVMGEPVRPPPGNEAFRPGGVPMLEPARPPVIAPAPAAAAAPPVVTAQPPGMVVRQGGPPVLAGPGAPPAGPGGAPARAMPPPGAPGSPPPGMVARGAPGPVAARPPSAVGIPTVGKPPPPGMRAGPPGGPGPAMPPRPPGPPGAPLPPGMVRAGPPPGPGGMPPGMAPRPAPGAPPPGVAAPAGAGPVPPGPGRRPSSVTGIPVAGAPRPGGPPGAVPPNVAQGRPVGPPPGAPPRQGPPAGAPASVAQPRPGLAGPGGMPAAAVPGSAPVLAQGGAGGANALAASSAGGTQPAVAPMTAPAQGAASSPGGMQSAAVQAAPAQSGTNAIVGTPPGSASPTAAAQGGAGVIAGALSGASPGSSGQGGANVIAGTPPAPANGLSAPSVESVANTASRSGPVAGTPPVALAQGELGAAGSDALSDIADDWSFESAPGGASGGTSGVLVAASPAASALPRTEAGITNASPGAASKAQPPPLSDLVLEAELVEDEDDILIPESFDAEPESSPALAAAPSAKAPTPPAVLAGDALDSDILEDVDVTSSGLHEVPAPEVAEQGWDLFTEESPVSEAPALKDAATAEASLSLAAPIQAPSGDASSASHDGGLFEAMEFEDLPDAPPSDVREAAAPPAPAAVEVEEPVPAVLDASVFTAPPTSSEKEQLAQFDPWLSPDDAPVPATAGTPAPSEAVALPLEVTASPVVVAPTAQEVDADALEFSLAGELPRPPDILPPPAVAATESAEPWQVAAAPKAAAEPTETALASETSPSTEASRTELPQEFDVALVTDAEPPPSAPPVLAAEPVSAEPASKALPVTTEPESASTALDTSTANSEPVSEVLPVTTAESESASTALDTSTANSEPVSEVLPIATAESEPASKELPVTTAASEPASTAPAAMVLEPEAVASEPAQALEDSPRDTEAQSPSAPEDTAPPKPRLVVAPAPTPARERTPISLDDLPASSEEPMQLASTWEFVGWQGGEGEGPVGHSAETTWADRVVDLEVPATSTPATSEGGVALASAWEFMQHPWQPQASESLDTAQALLAAASASTDTPPNGPTVTADQVLSALDTADSQGMVGKVLLAYSAGRFRRAFLLGDSFGLARVGRAWGPGSERPEVTALKVDLDAPSLLASALKGPSPSVFNAPQGPQDEAIFSALCEAESHLLVFPLHARGQPVAFFVAENGPAPVELDMLEELGRIADRAVEICTRLHRFP</sequence>
<protein>
    <recommendedName>
        <fullName evidence="2">Type II secretion system protein GspE N-terminal domain-containing protein</fullName>
    </recommendedName>
</protein>
<organism evidence="3 4">
    <name type="scientific">Corallococcus soli</name>
    <dbReference type="NCBI Taxonomy" id="2710757"/>
    <lineage>
        <taxon>Bacteria</taxon>
        <taxon>Pseudomonadati</taxon>
        <taxon>Myxococcota</taxon>
        <taxon>Myxococcia</taxon>
        <taxon>Myxococcales</taxon>
        <taxon>Cystobacterineae</taxon>
        <taxon>Myxococcaceae</taxon>
        <taxon>Corallococcus</taxon>
    </lineage>
</organism>
<feature type="compositionally biased region" description="Pro residues" evidence="1">
    <location>
        <begin position="350"/>
        <end position="414"/>
    </location>
</feature>
<evidence type="ECO:0000313" key="4">
    <source>
        <dbReference type="Proteomes" id="UP001516472"/>
    </source>
</evidence>
<feature type="compositionally biased region" description="Polar residues" evidence="1">
    <location>
        <begin position="1049"/>
        <end position="1066"/>
    </location>
</feature>
<evidence type="ECO:0000313" key="3">
    <source>
        <dbReference type="EMBL" id="MBE4751952.1"/>
    </source>
</evidence>